<dbReference type="EMBL" id="PVMZ01000034">
    <property type="protein sequence ID" value="PRX10160.1"/>
    <property type="molecule type" value="Genomic_DNA"/>
</dbReference>
<sequence>MNRNRATVPALVLATLTAVPSSLISGLPAAASPGAPMVSRLAEDPREGITVTGTGEVFGEPDTLTADFAVETTGATVKEALDRATAAAIKMRDSLVRAGTARDDMQTVNVTVGTTQKDDGKITGYTASQGLTVTVRDLARAGTLISETVEAGGDAARLSNVSFAIEKDDALLAEARKAAFADARAKAVLYAGEAGRPLGRVVRVSEETPTFGGYSHKTLMASADAAAPIEPGRQSLTVTVVVEWALGTAAA</sequence>
<dbReference type="InterPro" id="IPR052022">
    <property type="entry name" value="26kDa_periplasmic_antigen"/>
</dbReference>
<evidence type="ECO:0000313" key="2">
    <source>
        <dbReference type="EMBL" id="PRX10160.1"/>
    </source>
</evidence>
<dbReference type="Gene3D" id="3.30.70.2970">
    <property type="entry name" value="Protein of unknown function (DUF541), domain 2"/>
    <property type="match status" value="1"/>
</dbReference>
<dbReference type="Gene3D" id="3.30.110.170">
    <property type="entry name" value="Protein of unknown function (DUF541), domain 1"/>
    <property type="match status" value="1"/>
</dbReference>
<feature type="chain" id="PRO_5015598131" description="DUF541 domain-containing protein" evidence="1">
    <location>
        <begin position="32"/>
        <end position="251"/>
    </location>
</feature>
<accession>A0A2T0JR97</accession>
<evidence type="ECO:0000313" key="3">
    <source>
        <dbReference type="Proteomes" id="UP000239415"/>
    </source>
</evidence>
<reference evidence="2 3" key="1">
    <citation type="submission" date="2018-03" db="EMBL/GenBank/DDBJ databases">
        <title>Genomic Encyclopedia of Archaeal and Bacterial Type Strains, Phase II (KMG-II): from individual species to whole genera.</title>
        <authorList>
            <person name="Goeker M."/>
        </authorList>
    </citation>
    <scope>NUCLEOTIDE SEQUENCE [LARGE SCALE GENOMIC DNA]</scope>
    <source>
        <strain evidence="2 3">DSM 43146</strain>
    </source>
</reference>
<name>A0A2T0JR97_9ACTN</name>
<dbReference type="Proteomes" id="UP000239415">
    <property type="component" value="Unassembled WGS sequence"/>
</dbReference>
<dbReference type="PANTHER" id="PTHR34387:SF1">
    <property type="entry name" value="PERIPLASMIC IMMUNOGENIC PROTEIN"/>
    <property type="match status" value="1"/>
</dbReference>
<dbReference type="RefSeq" id="WP_106330415.1">
    <property type="nucleotide sequence ID" value="NZ_BOMO01000145.1"/>
</dbReference>
<dbReference type="AlphaFoldDB" id="A0A2T0JR97"/>
<organism evidence="2 3">
    <name type="scientific">Actinoplanes italicus</name>
    <dbReference type="NCBI Taxonomy" id="113567"/>
    <lineage>
        <taxon>Bacteria</taxon>
        <taxon>Bacillati</taxon>
        <taxon>Actinomycetota</taxon>
        <taxon>Actinomycetes</taxon>
        <taxon>Micromonosporales</taxon>
        <taxon>Micromonosporaceae</taxon>
        <taxon>Actinoplanes</taxon>
    </lineage>
</organism>
<evidence type="ECO:0000256" key="1">
    <source>
        <dbReference type="SAM" id="SignalP"/>
    </source>
</evidence>
<proteinExistence type="predicted"/>
<comment type="caution">
    <text evidence="2">The sequence shown here is derived from an EMBL/GenBank/DDBJ whole genome shotgun (WGS) entry which is preliminary data.</text>
</comment>
<feature type="signal peptide" evidence="1">
    <location>
        <begin position="1"/>
        <end position="31"/>
    </location>
</feature>
<dbReference type="InterPro" id="IPR007497">
    <property type="entry name" value="SIMPL/DUF541"/>
</dbReference>
<keyword evidence="3" id="KW-1185">Reference proteome</keyword>
<keyword evidence="1" id="KW-0732">Signal</keyword>
<dbReference type="PANTHER" id="PTHR34387">
    <property type="entry name" value="SLR1258 PROTEIN"/>
    <property type="match status" value="1"/>
</dbReference>
<protein>
    <recommendedName>
        <fullName evidence="4">DUF541 domain-containing protein</fullName>
    </recommendedName>
</protein>
<dbReference type="OrthoDB" id="5195768at2"/>
<dbReference type="GO" id="GO:0006974">
    <property type="term" value="P:DNA damage response"/>
    <property type="evidence" value="ECO:0007669"/>
    <property type="project" value="TreeGrafter"/>
</dbReference>
<gene>
    <name evidence="2" type="ORF">CLV67_13444</name>
</gene>
<dbReference type="Pfam" id="PF04402">
    <property type="entry name" value="SIMPL"/>
    <property type="match status" value="1"/>
</dbReference>
<evidence type="ECO:0008006" key="4">
    <source>
        <dbReference type="Google" id="ProtNLM"/>
    </source>
</evidence>